<evidence type="ECO:0000313" key="2">
    <source>
        <dbReference type="Proteomes" id="UP000887116"/>
    </source>
</evidence>
<dbReference type="EMBL" id="BMAO01018312">
    <property type="protein sequence ID" value="GFR22590.1"/>
    <property type="molecule type" value="Genomic_DNA"/>
</dbReference>
<sequence>MHLLLIGSSFPGQNAKIKLFGPFHYNTTGTRAIVPTLLHQSDHRTLLAPEQSSQHYWHQSNRPNTTGIRATVPTLLASEQQSQHYWHQSNSHNTTGIRATVITLLASEQQS</sequence>
<accession>A0A8X6J6P8</accession>
<name>A0A8X6J6P8_TRICU</name>
<evidence type="ECO:0000313" key="1">
    <source>
        <dbReference type="EMBL" id="GFR22590.1"/>
    </source>
</evidence>
<reference evidence="1" key="1">
    <citation type="submission" date="2020-07" db="EMBL/GenBank/DDBJ databases">
        <title>Multicomponent nature underlies the extraordinary mechanical properties of spider dragline silk.</title>
        <authorList>
            <person name="Kono N."/>
            <person name="Nakamura H."/>
            <person name="Mori M."/>
            <person name="Yoshida Y."/>
            <person name="Ohtoshi R."/>
            <person name="Malay A.D."/>
            <person name="Moran D.A.P."/>
            <person name="Tomita M."/>
            <person name="Numata K."/>
            <person name="Arakawa K."/>
        </authorList>
    </citation>
    <scope>NUCLEOTIDE SEQUENCE</scope>
</reference>
<comment type="caution">
    <text evidence="1">The sequence shown here is derived from an EMBL/GenBank/DDBJ whole genome shotgun (WGS) entry which is preliminary data.</text>
</comment>
<keyword evidence="2" id="KW-1185">Reference proteome</keyword>
<dbReference type="AlphaFoldDB" id="A0A8X6J6P8"/>
<gene>
    <name evidence="1" type="ORF">TNCT_610051</name>
</gene>
<proteinExistence type="predicted"/>
<protein>
    <submittedName>
        <fullName evidence="1">Uncharacterized protein</fullName>
    </submittedName>
</protein>
<dbReference type="Proteomes" id="UP000887116">
    <property type="component" value="Unassembled WGS sequence"/>
</dbReference>
<organism evidence="1 2">
    <name type="scientific">Trichonephila clavata</name>
    <name type="common">Joro spider</name>
    <name type="synonym">Nephila clavata</name>
    <dbReference type="NCBI Taxonomy" id="2740835"/>
    <lineage>
        <taxon>Eukaryota</taxon>
        <taxon>Metazoa</taxon>
        <taxon>Ecdysozoa</taxon>
        <taxon>Arthropoda</taxon>
        <taxon>Chelicerata</taxon>
        <taxon>Arachnida</taxon>
        <taxon>Araneae</taxon>
        <taxon>Araneomorphae</taxon>
        <taxon>Entelegynae</taxon>
        <taxon>Araneoidea</taxon>
        <taxon>Nephilidae</taxon>
        <taxon>Trichonephila</taxon>
    </lineage>
</organism>